<keyword evidence="3" id="KW-1185">Reference proteome</keyword>
<evidence type="ECO:0000256" key="1">
    <source>
        <dbReference type="SAM" id="MobiDB-lite"/>
    </source>
</evidence>
<reference evidence="2" key="1">
    <citation type="submission" date="2021-10" db="EMBL/GenBank/DDBJ databases">
        <title>Melipona bicolor Genome sequencing and assembly.</title>
        <authorList>
            <person name="Araujo N.S."/>
            <person name="Arias M.C."/>
        </authorList>
    </citation>
    <scope>NUCLEOTIDE SEQUENCE</scope>
    <source>
        <strain evidence="2">USP_2M_L1-L4_2017</strain>
        <tissue evidence="2">Whole body</tissue>
    </source>
</reference>
<organism evidence="2 3">
    <name type="scientific">Melipona bicolor</name>
    <dbReference type="NCBI Taxonomy" id="60889"/>
    <lineage>
        <taxon>Eukaryota</taxon>
        <taxon>Metazoa</taxon>
        <taxon>Ecdysozoa</taxon>
        <taxon>Arthropoda</taxon>
        <taxon>Hexapoda</taxon>
        <taxon>Insecta</taxon>
        <taxon>Pterygota</taxon>
        <taxon>Neoptera</taxon>
        <taxon>Endopterygota</taxon>
        <taxon>Hymenoptera</taxon>
        <taxon>Apocrita</taxon>
        <taxon>Aculeata</taxon>
        <taxon>Apoidea</taxon>
        <taxon>Anthophila</taxon>
        <taxon>Apidae</taxon>
        <taxon>Melipona</taxon>
    </lineage>
</organism>
<dbReference type="AlphaFoldDB" id="A0AA40GAF6"/>
<dbReference type="EMBL" id="JAHYIQ010000003">
    <property type="protein sequence ID" value="KAK1134113.1"/>
    <property type="molecule type" value="Genomic_DNA"/>
</dbReference>
<sequence length="72" mass="8194">MFIVSFEHVKIRGLIFRASSSQISSPKNRIKQEPSLSLSCRWLSEVQAESAKSTGWQQHARNIASKHRRSSP</sequence>
<accession>A0AA40GAF6</accession>
<name>A0AA40GAF6_9HYME</name>
<feature type="region of interest" description="Disordered" evidence="1">
    <location>
        <begin position="49"/>
        <end position="72"/>
    </location>
</feature>
<gene>
    <name evidence="2" type="ORF">K0M31_011895</name>
</gene>
<protein>
    <submittedName>
        <fullName evidence="2">Uncharacterized protein</fullName>
    </submittedName>
</protein>
<evidence type="ECO:0000313" key="2">
    <source>
        <dbReference type="EMBL" id="KAK1134113.1"/>
    </source>
</evidence>
<comment type="caution">
    <text evidence="2">The sequence shown here is derived from an EMBL/GenBank/DDBJ whole genome shotgun (WGS) entry which is preliminary data.</text>
</comment>
<evidence type="ECO:0000313" key="3">
    <source>
        <dbReference type="Proteomes" id="UP001177670"/>
    </source>
</evidence>
<dbReference type="Proteomes" id="UP001177670">
    <property type="component" value="Unassembled WGS sequence"/>
</dbReference>
<proteinExistence type="predicted"/>
<feature type="compositionally biased region" description="Polar residues" evidence="1">
    <location>
        <begin position="50"/>
        <end position="60"/>
    </location>
</feature>